<protein>
    <submittedName>
        <fullName evidence="2">Uncharacterized protein</fullName>
    </submittedName>
</protein>
<keyword evidence="3" id="KW-1185">Reference proteome</keyword>
<dbReference type="AlphaFoldDB" id="A0A8J4STM8"/>
<accession>A0A8J4STM8</accession>
<keyword evidence="1" id="KW-0472">Membrane</keyword>
<gene>
    <name evidence="2" type="ORF">PHET_01264</name>
</gene>
<organism evidence="2 3">
    <name type="scientific">Paragonimus heterotremus</name>
    <dbReference type="NCBI Taxonomy" id="100268"/>
    <lineage>
        <taxon>Eukaryota</taxon>
        <taxon>Metazoa</taxon>
        <taxon>Spiralia</taxon>
        <taxon>Lophotrochozoa</taxon>
        <taxon>Platyhelminthes</taxon>
        <taxon>Trematoda</taxon>
        <taxon>Digenea</taxon>
        <taxon>Plagiorchiida</taxon>
        <taxon>Troglotremata</taxon>
        <taxon>Troglotrematidae</taxon>
        <taxon>Paragonimus</taxon>
    </lineage>
</organism>
<evidence type="ECO:0000256" key="1">
    <source>
        <dbReference type="SAM" id="Phobius"/>
    </source>
</evidence>
<feature type="transmembrane region" description="Helical" evidence="1">
    <location>
        <begin position="23"/>
        <end position="43"/>
    </location>
</feature>
<reference evidence="2" key="1">
    <citation type="submission" date="2019-05" db="EMBL/GenBank/DDBJ databases">
        <title>Annotation for the trematode Paragonimus heterotremus.</title>
        <authorList>
            <person name="Choi Y.-J."/>
        </authorList>
    </citation>
    <scope>NUCLEOTIDE SEQUENCE</scope>
    <source>
        <strain evidence="2">LC</strain>
    </source>
</reference>
<dbReference type="Proteomes" id="UP000748531">
    <property type="component" value="Unassembled WGS sequence"/>
</dbReference>
<keyword evidence="1" id="KW-0812">Transmembrane</keyword>
<keyword evidence="1" id="KW-1133">Transmembrane helix</keyword>
<proteinExistence type="predicted"/>
<comment type="caution">
    <text evidence="2">The sequence shown here is derived from an EMBL/GenBank/DDBJ whole genome shotgun (WGS) entry which is preliminary data.</text>
</comment>
<evidence type="ECO:0000313" key="2">
    <source>
        <dbReference type="EMBL" id="KAF5405212.1"/>
    </source>
</evidence>
<evidence type="ECO:0000313" key="3">
    <source>
        <dbReference type="Proteomes" id="UP000748531"/>
    </source>
</evidence>
<sequence length="53" mass="6145">MVEQPNLQRYSSNHLSILCKPLLSYYTLLINVCPIIAFILCSFPSLQRESQRC</sequence>
<dbReference type="EMBL" id="LUCH01000412">
    <property type="protein sequence ID" value="KAF5405212.1"/>
    <property type="molecule type" value="Genomic_DNA"/>
</dbReference>
<name>A0A8J4STM8_9TREM</name>